<dbReference type="SUPFAM" id="SSF116726">
    <property type="entry name" value="TrkA C-terminal domain-like"/>
    <property type="match status" value="1"/>
</dbReference>
<gene>
    <name evidence="2" type="ORF">TL08_17905</name>
</gene>
<dbReference type="Proteomes" id="UP000095210">
    <property type="component" value="Chromosome"/>
</dbReference>
<accession>A0AAC9MZX4</accession>
<dbReference type="InterPro" id="IPR006037">
    <property type="entry name" value="RCK_C"/>
</dbReference>
<dbReference type="PIRSF" id="PIRSF005028">
    <property type="entry name" value="KhtT"/>
    <property type="match status" value="1"/>
</dbReference>
<protein>
    <submittedName>
        <fullName evidence="2">TrkA-C domain-containing protein</fullName>
    </submittedName>
</protein>
<organism evidence="2 3">
    <name type="scientific">Actinoalloteichus hymeniacidonis</name>
    <dbReference type="NCBI Taxonomy" id="340345"/>
    <lineage>
        <taxon>Bacteria</taxon>
        <taxon>Bacillati</taxon>
        <taxon>Actinomycetota</taxon>
        <taxon>Actinomycetes</taxon>
        <taxon>Pseudonocardiales</taxon>
        <taxon>Pseudonocardiaceae</taxon>
        <taxon>Actinoalloteichus</taxon>
    </lineage>
</organism>
<dbReference type="AlphaFoldDB" id="A0AAC9MZX4"/>
<dbReference type="Pfam" id="PF25991">
    <property type="entry name" value="KhtT_N"/>
    <property type="match status" value="1"/>
</dbReference>
<sequence length="160" mass="16852">MHVDVTALPGIGTRQDFRTGSGRRLGVITHRDGRLELIISDPDDEDTCRVSVPLTAEETGALAALLGTPELVLQLREEHSQVDGVTTSQLPIAPGSPFATRSLADTALRTRTGASVVAVARAGEVIPSPRPDFVFQAHDLIIIVGTDAGLALAAEILERG</sequence>
<feature type="domain" description="RCK C-terminal" evidence="1">
    <location>
        <begin position="75"/>
        <end position="159"/>
    </location>
</feature>
<dbReference type="RefSeq" id="WP_069850580.1">
    <property type="nucleotide sequence ID" value="NZ_CP014859.1"/>
</dbReference>
<name>A0AAC9MZX4_9PSEU</name>
<reference evidence="3" key="1">
    <citation type="submission" date="2016-03" db="EMBL/GenBank/DDBJ databases">
        <title>Complete genome sequence of the type strain Actinoalloteichus hymeniacidonis DSM 45092.</title>
        <authorList>
            <person name="Schaffert L."/>
            <person name="Albersmeier A."/>
            <person name="Winkler A."/>
            <person name="Kalinowski J."/>
            <person name="Zotchev S."/>
            <person name="Ruckert C."/>
        </authorList>
    </citation>
    <scope>NUCLEOTIDE SEQUENCE [LARGE SCALE GENOMIC DNA]</scope>
    <source>
        <strain evidence="3">HPA177(T) (DSM 45092(T))</strain>
    </source>
</reference>
<dbReference type="Gene3D" id="3.30.70.1450">
    <property type="entry name" value="Regulator of K+ conductance, C-terminal domain"/>
    <property type="match status" value="1"/>
</dbReference>
<dbReference type="GO" id="GO:0006813">
    <property type="term" value="P:potassium ion transport"/>
    <property type="evidence" value="ECO:0007669"/>
    <property type="project" value="InterPro"/>
</dbReference>
<dbReference type="PROSITE" id="PS51202">
    <property type="entry name" value="RCK_C"/>
    <property type="match status" value="1"/>
</dbReference>
<dbReference type="EMBL" id="CP014859">
    <property type="protein sequence ID" value="AOS64381.1"/>
    <property type="molecule type" value="Genomic_DNA"/>
</dbReference>
<dbReference type="GO" id="GO:0008324">
    <property type="term" value="F:monoatomic cation transmembrane transporter activity"/>
    <property type="evidence" value="ECO:0007669"/>
    <property type="project" value="InterPro"/>
</dbReference>
<dbReference type="PANTHER" id="PTHR30445">
    <property type="entry name" value="K(+)_H(+) ANTIPORTER SUBUNIT KHTT"/>
    <property type="match status" value="1"/>
</dbReference>
<dbReference type="Pfam" id="PF02080">
    <property type="entry name" value="TrkA_C"/>
    <property type="match status" value="1"/>
</dbReference>
<evidence type="ECO:0000259" key="1">
    <source>
        <dbReference type="PROSITE" id="PS51202"/>
    </source>
</evidence>
<proteinExistence type="predicted"/>
<dbReference type="PANTHER" id="PTHR30445:SF8">
    <property type="entry name" value="K(+)_H(+) ANTIPORTER SUBUNIT KHTT"/>
    <property type="match status" value="1"/>
</dbReference>
<dbReference type="KEGG" id="ahm:TL08_17905"/>
<dbReference type="InterPro" id="IPR050144">
    <property type="entry name" value="AAE_transporter"/>
</dbReference>
<dbReference type="InterPro" id="IPR058776">
    <property type="entry name" value="KhtT-like_N"/>
</dbReference>
<dbReference type="InterPro" id="IPR026278">
    <property type="entry name" value="KhtT"/>
</dbReference>
<evidence type="ECO:0000313" key="2">
    <source>
        <dbReference type="EMBL" id="AOS64381.1"/>
    </source>
</evidence>
<keyword evidence="3" id="KW-1185">Reference proteome</keyword>
<dbReference type="InterPro" id="IPR036721">
    <property type="entry name" value="RCK_C_sf"/>
</dbReference>
<evidence type="ECO:0000313" key="3">
    <source>
        <dbReference type="Proteomes" id="UP000095210"/>
    </source>
</evidence>